<feature type="transmembrane region" description="Helical" evidence="7">
    <location>
        <begin position="96"/>
        <end position="121"/>
    </location>
</feature>
<dbReference type="Proteomes" id="UP001589793">
    <property type="component" value="Unassembled WGS sequence"/>
</dbReference>
<evidence type="ECO:0000256" key="4">
    <source>
        <dbReference type="ARBA" id="ARBA00022989"/>
    </source>
</evidence>
<feature type="transmembrane region" description="Helical" evidence="7">
    <location>
        <begin position="141"/>
        <end position="162"/>
    </location>
</feature>
<gene>
    <name evidence="9" type="ORF">ACFFF6_05275</name>
</gene>
<keyword evidence="2" id="KW-1003">Cell membrane</keyword>
<feature type="compositionally biased region" description="Polar residues" evidence="6">
    <location>
        <begin position="402"/>
        <end position="415"/>
    </location>
</feature>
<feature type="region of interest" description="Disordered" evidence="6">
    <location>
        <begin position="210"/>
        <end position="229"/>
    </location>
</feature>
<evidence type="ECO:0000256" key="7">
    <source>
        <dbReference type="SAM" id="Phobius"/>
    </source>
</evidence>
<evidence type="ECO:0000259" key="8">
    <source>
        <dbReference type="Pfam" id="PF04024"/>
    </source>
</evidence>
<feature type="region of interest" description="Disordered" evidence="6">
    <location>
        <begin position="395"/>
        <end position="423"/>
    </location>
</feature>
<feature type="region of interest" description="Disordered" evidence="6">
    <location>
        <begin position="170"/>
        <end position="202"/>
    </location>
</feature>
<evidence type="ECO:0000256" key="5">
    <source>
        <dbReference type="ARBA" id="ARBA00023136"/>
    </source>
</evidence>
<evidence type="ECO:0000256" key="6">
    <source>
        <dbReference type="SAM" id="MobiDB-lite"/>
    </source>
</evidence>
<proteinExistence type="predicted"/>
<feature type="compositionally biased region" description="Low complexity" evidence="6">
    <location>
        <begin position="188"/>
        <end position="202"/>
    </location>
</feature>
<evidence type="ECO:0000313" key="9">
    <source>
        <dbReference type="EMBL" id="MFC0673365.1"/>
    </source>
</evidence>
<sequence length="447" mass="47290">MTTSHDPGSSTDREEPRPPGPGGFFSWIRSIHLRRGHDRWIAGVCGGVAERTGLDPMLVRGIALVVALLGGPVLILYAIAWLLVPDAEDAIVLERTIGGIFDPVLLAIAGLVVLGSLPLGQGLWWRGAPAWWGMPDWLERILATGWTVVLLAVVVWLVVVLARRSRPGEMRMPTASTAPRTDPPPMPRAAAPAPASGAARPDPAVLRAEAQRRSAEAHRRHQERMRERNARWRARQPSAALLAVSLGLALVAGALAALSATLYGWTAQPWVLGLAVFLAVVAIAIVVAGIRGRESGWLGLFAWIAVIGLVLTAVVPAGTRISPFGDTIWEVAADASPGPERFAMIAGSPTLDLTGITDRSPEQVEMWLGAGSAHVLLPADEPVRVEVDGLVTGIEAPEGQDSRGSGTLLASSTIESPAARSAAEEDITTVHVRMLLGSADIEIQEAS</sequence>
<keyword evidence="5 7" id="KW-0472">Membrane</keyword>
<feature type="transmembrane region" description="Helical" evidence="7">
    <location>
        <begin position="297"/>
        <end position="318"/>
    </location>
</feature>
<dbReference type="PANTHER" id="PTHR33885">
    <property type="entry name" value="PHAGE SHOCK PROTEIN C"/>
    <property type="match status" value="1"/>
</dbReference>
<comment type="subcellular location">
    <subcellularLocation>
        <location evidence="1">Cell membrane</location>
        <topology evidence="1">Single-pass membrane protein</topology>
    </subcellularLocation>
</comment>
<keyword evidence="3 7" id="KW-0812">Transmembrane</keyword>
<dbReference type="InterPro" id="IPR007168">
    <property type="entry name" value="Phageshock_PspC_N"/>
</dbReference>
<evidence type="ECO:0000256" key="2">
    <source>
        <dbReference type="ARBA" id="ARBA00022475"/>
    </source>
</evidence>
<dbReference type="InterPro" id="IPR052027">
    <property type="entry name" value="PspC"/>
</dbReference>
<feature type="transmembrane region" description="Helical" evidence="7">
    <location>
        <begin position="62"/>
        <end position="84"/>
    </location>
</feature>
<protein>
    <submittedName>
        <fullName evidence="9">PspC domain-containing protein</fullName>
    </submittedName>
</protein>
<feature type="transmembrane region" description="Helical" evidence="7">
    <location>
        <begin position="270"/>
        <end position="290"/>
    </location>
</feature>
<evidence type="ECO:0000256" key="1">
    <source>
        <dbReference type="ARBA" id="ARBA00004162"/>
    </source>
</evidence>
<feature type="region of interest" description="Disordered" evidence="6">
    <location>
        <begin position="1"/>
        <end position="21"/>
    </location>
</feature>
<dbReference type="PANTHER" id="PTHR33885:SF3">
    <property type="entry name" value="PHAGE SHOCK PROTEIN C"/>
    <property type="match status" value="1"/>
</dbReference>
<evidence type="ECO:0000256" key="3">
    <source>
        <dbReference type="ARBA" id="ARBA00022692"/>
    </source>
</evidence>
<keyword evidence="4 7" id="KW-1133">Transmembrane helix</keyword>
<feature type="compositionally biased region" description="Polar residues" evidence="6">
    <location>
        <begin position="1"/>
        <end position="10"/>
    </location>
</feature>
<dbReference type="RefSeq" id="WP_376978880.1">
    <property type="nucleotide sequence ID" value="NZ_JBHLSV010000005.1"/>
</dbReference>
<accession>A0ABV6R8R8</accession>
<keyword evidence="10" id="KW-1185">Reference proteome</keyword>
<dbReference type="Pfam" id="PF04024">
    <property type="entry name" value="PspC"/>
    <property type="match status" value="1"/>
</dbReference>
<evidence type="ECO:0000313" key="10">
    <source>
        <dbReference type="Proteomes" id="UP001589793"/>
    </source>
</evidence>
<comment type="caution">
    <text evidence="9">The sequence shown here is derived from an EMBL/GenBank/DDBJ whole genome shotgun (WGS) entry which is preliminary data.</text>
</comment>
<feature type="domain" description="Phage shock protein PspC N-terminal" evidence="8">
    <location>
        <begin position="34"/>
        <end position="86"/>
    </location>
</feature>
<dbReference type="EMBL" id="JBHLSV010000005">
    <property type="protein sequence ID" value="MFC0673365.1"/>
    <property type="molecule type" value="Genomic_DNA"/>
</dbReference>
<name>A0ABV6R8R8_9MICO</name>
<organism evidence="9 10">
    <name type="scientific">Brachybacterium hainanense</name>
    <dbReference type="NCBI Taxonomy" id="1541174"/>
    <lineage>
        <taxon>Bacteria</taxon>
        <taxon>Bacillati</taxon>
        <taxon>Actinomycetota</taxon>
        <taxon>Actinomycetes</taxon>
        <taxon>Micrococcales</taxon>
        <taxon>Dermabacteraceae</taxon>
        <taxon>Brachybacterium</taxon>
    </lineage>
</organism>
<reference evidence="9 10" key="1">
    <citation type="submission" date="2024-09" db="EMBL/GenBank/DDBJ databases">
        <authorList>
            <person name="Sun Q."/>
            <person name="Mori K."/>
        </authorList>
    </citation>
    <scope>NUCLEOTIDE SEQUENCE [LARGE SCALE GENOMIC DNA]</scope>
    <source>
        <strain evidence="9 10">CICC 10874</strain>
    </source>
</reference>
<feature type="transmembrane region" description="Helical" evidence="7">
    <location>
        <begin position="239"/>
        <end position="264"/>
    </location>
</feature>